<dbReference type="RefSeq" id="WP_115083361.1">
    <property type="nucleotide sequence ID" value="NZ_JABZTS010000014.1"/>
</dbReference>
<dbReference type="OrthoDB" id="1114838at2"/>
<dbReference type="CDD" id="cd00761">
    <property type="entry name" value="Glyco_tranf_GTA_type"/>
    <property type="match status" value="1"/>
</dbReference>
<keyword evidence="1 4" id="KW-0328">Glycosyltransferase</keyword>
<dbReference type="InterPro" id="IPR001173">
    <property type="entry name" value="Glyco_trans_2-like"/>
</dbReference>
<protein>
    <submittedName>
        <fullName evidence="4">Hyaluronan synthase</fullName>
        <ecNumber evidence="4">2.4.1.212</ecNumber>
    </submittedName>
</protein>
<dbReference type="GO" id="GO:0050501">
    <property type="term" value="F:hyaluronan synthase activity"/>
    <property type="evidence" value="ECO:0007669"/>
    <property type="project" value="UniProtKB-EC"/>
</dbReference>
<dbReference type="InterPro" id="IPR029044">
    <property type="entry name" value="Nucleotide-diphossugar_trans"/>
</dbReference>
<dbReference type="EC" id="2.4.1.212" evidence="4"/>
<evidence type="ECO:0000313" key="5">
    <source>
        <dbReference type="Proteomes" id="UP000254235"/>
    </source>
</evidence>
<feature type="domain" description="Glycosyltransferase 2-like" evidence="3">
    <location>
        <begin position="5"/>
        <end position="121"/>
    </location>
</feature>
<dbReference type="Pfam" id="PF00535">
    <property type="entry name" value="Glycos_transf_2"/>
    <property type="match status" value="1"/>
</dbReference>
<proteinExistence type="predicted"/>
<name>A0A379F1U1_9BACT</name>
<dbReference type="SUPFAM" id="SSF53448">
    <property type="entry name" value="Nucleotide-diphospho-sugar transferases"/>
    <property type="match status" value="1"/>
</dbReference>
<dbReference type="Proteomes" id="UP000254235">
    <property type="component" value="Unassembled WGS sequence"/>
</dbReference>
<dbReference type="AlphaFoldDB" id="A0A379F1U1"/>
<evidence type="ECO:0000256" key="2">
    <source>
        <dbReference type="ARBA" id="ARBA00022679"/>
    </source>
</evidence>
<evidence type="ECO:0000259" key="3">
    <source>
        <dbReference type="Pfam" id="PF00535"/>
    </source>
</evidence>
<organism evidence="4 5">
    <name type="scientific">Prevotella pallens</name>
    <dbReference type="NCBI Taxonomy" id="60133"/>
    <lineage>
        <taxon>Bacteria</taxon>
        <taxon>Pseudomonadati</taxon>
        <taxon>Bacteroidota</taxon>
        <taxon>Bacteroidia</taxon>
        <taxon>Bacteroidales</taxon>
        <taxon>Prevotellaceae</taxon>
        <taxon>Prevotella</taxon>
    </lineage>
</organism>
<reference evidence="4 5" key="1">
    <citation type="submission" date="2018-06" db="EMBL/GenBank/DDBJ databases">
        <authorList>
            <consortium name="Pathogen Informatics"/>
            <person name="Doyle S."/>
        </authorList>
    </citation>
    <scope>NUCLEOTIDE SEQUENCE [LARGE SCALE GENOMIC DNA]</scope>
    <source>
        <strain evidence="4 5">NCTC13043</strain>
    </source>
</reference>
<evidence type="ECO:0000313" key="4">
    <source>
        <dbReference type="EMBL" id="SUC12616.1"/>
    </source>
</evidence>
<dbReference type="Gene3D" id="3.90.550.10">
    <property type="entry name" value="Spore Coat Polysaccharide Biosynthesis Protein SpsA, Chain A"/>
    <property type="match status" value="1"/>
</dbReference>
<dbReference type="PANTHER" id="PTHR22916">
    <property type="entry name" value="GLYCOSYLTRANSFERASE"/>
    <property type="match status" value="1"/>
</dbReference>
<gene>
    <name evidence="4" type="primary">hyaD_3</name>
    <name evidence="4" type="ORF">NCTC13043_01223</name>
</gene>
<dbReference type="PANTHER" id="PTHR22916:SF51">
    <property type="entry name" value="GLYCOSYLTRANSFERASE EPSH-RELATED"/>
    <property type="match status" value="1"/>
</dbReference>
<evidence type="ECO:0000256" key="1">
    <source>
        <dbReference type="ARBA" id="ARBA00022676"/>
    </source>
</evidence>
<keyword evidence="2 4" id="KW-0808">Transferase</keyword>
<accession>A0A379F1U1</accession>
<dbReference type="EMBL" id="UGTP01000001">
    <property type="protein sequence ID" value="SUC12616.1"/>
    <property type="molecule type" value="Genomic_DNA"/>
</dbReference>
<sequence>MVKLSFIIPMYNAAKYIERCVESVYHQGLNINDFEVLLINDGSTDNTSVVLNRMKDFYSNLSIFNKSNGGQGSARNLGIEVATGDYIMFIDADDYLIDYQIKDCLQKAIDNNLEVCCMRIKRLLPSGKPAKVNAPNFSEVEVYTGSWLLLHGYFPASVCAHFFKRDFLLRSGIQFLTDIMHEDVDFQLKLFAHIKRFMFCHVYVYTYYYNPESTDRLMDINKQKRSILSDLQICKNLVDFSLNESLSDKLKSFYIRKSNSQLIGLCLHLANNSDLSYGFKRQFMCKAYQMHLFPIKGACSSWKTYILKFIINNFAYIYDRFYK</sequence>
<dbReference type="GeneID" id="78570912"/>